<dbReference type="Proteomes" id="UP000253759">
    <property type="component" value="Unassembled WGS sequence"/>
</dbReference>
<reference evidence="2" key="1">
    <citation type="submission" date="2018-07" db="EMBL/GenBank/DDBJ databases">
        <authorList>
            <person name="Liu B.-T."/>
            <person name="Du Z."/>
        </authorList>
    </citation>
    <scope>NUCLEOTIDE SEQUENCE [LARGE SCALE GENOMIC DNA]</scope>
    <source>
        <strain evidence="2">XYN52</strain>
    </source>
</reference>
<keyword evidence="2" id="KW-1185">Reference proteome</keyword>
<sequence>MAISRTSLALDAAGPHRRLPRSGYMQRPPAFHQAFDGHLLLYDVFRHADGERVLGIGPPPRNLLALLKASRTVARPSGTPLALKLYASLSTSIFEWTGAPAGTEALELQVADQRFMLPVQPNHSDALSGARLLSTINKNNDLAWIGYWARWHVQLHRTDTIVLFDNGSDAYPIAAIEETLAGVDGLKAFAVIDFPHAFGPVDPLVRTDPFWARFAQIASMSIVLRRFAATARGFLNCDIDELANPPGDTPIYDSLDRTRAGLLILPGIWVEPDAAPLASIFDHSAFAWTGTEKERRRTPAKWVLDPRRPWVGNLGVHPYWHSIRGRPMLGKSFLPDAFFWHFKAINTGWKDAGRASAPIRNAGDICEDTLLRARHAQLRAPAYARVACAI</sequence>
<dbReference type="EMBL" id="QQNH01000038">
    <property type="protein sequence ID" value="RDE07742.1"/>
    <property type="molecule type" value="Genomic_DNA"/>
</dbReference>
<dbReference type="AlphaFoldDB" id="A0A369W393"/>
<gene>
    <name evidence="1" type="ORF">DVH29_15165</name>
</gene>
<proteinExistence type="predicted"/>
<evidence type="ECO:0000313" key="2">
    <source>
        <dbReference type="Proteomes" id="UP000253759"/>
    </source>
</evidence>
<organism evidence="1 2">
    <name type="scientific">Pelagibacterium lacus</name>
    <dbReference type="NCBI Taxonomy" id="2282655"/>
    <lineage>
        <taxon>Bacteria</taxon>
        <taxon>Pseudomonadati</taxon>
        <taxon>Pseudomonadota</taxon>
        <taxon>Alphaproteobacteria</taxon>
        <taxon>Hyphomicrobiales</taxon>
        <taxon>Devosiaceae</taxon>
        <taxon>Pelagibacterium</taxon>
    </lineage>
</organism>
<comment type="caution">
    <text evidence="1">The sequence shown here is derived from an EMBL/GenBank/DDBJ whole genome shotgun (WGS) entry which is preliminary data.</text>
</comment>
<accession>A0A369W393</accession>
<name>A0A369W393_9HYPH</name>
<evidence type="ECO:0000313" key="1">
    <source>
        <dbReference type="EMBL" id="RDE07742.1"/>
    </source>
</evidence>
<protein>
    <submittedName>
        <fullName evidence="1">Uncharacterized protein</fullName>
    </submittedName>
</protein>